<evidence type="ECO:0000313" key="1">
    <source>
        <dbReference type="EMBL" id="MPN10173.1"/>
    </source>
</evidence>
<sequence>MKLTGNISTNHLKKKILWEEALVLHLALQTDSVHLLIDMIQDLEVDMIRAMEDDMIQDLEVDMIRAMEDDTIQEPEVDMTRAVEDDMIQDPEVDMTRAVRATVLAIAVFSENLKLLPAADHFPLRRNHLLEHRDHHLMDHR</sequence>
<protein>
    <submittedName>
        <fullName evidence="1">Uncharacterized protein</fullName>
    </submittedName>
</protein>
<name>A0A645FCT0_9ZZZZ</name>
<gene>
    <name evidence="1" type="ORF">SDC9_157468</name>
</gene>
<organism evidence="1">
    <name type="scientific">bioreactor metagenome</name>
    <dbReference type="NCBI Taxonomy" id="1076179"/>
    <lineage>
        <taxon>unclassified sequences</taxon>
        <taxon>metagenomes</taxon>
        <taxon>ecological metagenomes</taxon>
    </lineage>
</organism>
<reference evidence="1" key="1">
    <citation type="submission" date="2019-08" db="EMBL/GenBank/DDBJ databases">
        <authorList>
            <person name="Kucharzyk K."/>
            <person name="Murdoch R.W."/>
            <person name="Higgins S."/>
            <person name="Loffler F."/>
        </authorList>
    </citation>
    <scope>NUCLEOTIDE SEQUENCE</scope>
</reference>
<proteinExistence type="predicted"/>
<dbReference type="AlphaFoldDB" id="A0A645FCT0"/>
<comment type="caution">
    <text evidence="1">The sequence shown here is derived from an EMBL/GenBank/DDBJ whole genome shotgun (WGS) entry which is preliminary data.</text>
</comment>
<accession>A0A645FCT0</accession>
<dbReference type="EMBL" id="VSSQ01056325">
    <property type="protein sequence ID" value="MPN10173.1"/>
    <property type="molecule type" value="Genomic_DNA"/>
</dbReference>